<reference evidence="1" key="1">
    <citation type="journal article" date="2020" name="Stud. Mycol.">
        <title>101 Dothideomycetes genomes: a test case for predicting lifestyles and emergence of pathogens.</title>
        <authorList>
            <person name="Haridas S."/>
            <person name="Albert R."/>
            <person name="Binder M."/>
            <person name="Bloem J."/>
            <person name="Labutti K."/>
            <person name="Salamov A."/>
            <person name="Andreopoulos B."/>
            <person name="Baker S."/>
            <person name="Barry K."/>
            <person name="Bills G."/>
            <person name="Bluhm B."/>
            <person name="Cannon C."/>
            <person name="Castanera R."/>
            <person name="Culley D."/>
            <person name="Daum C."/>
            <person name="Ezra D."/>
            <person name="Gonzalez J."/>
            <person name="Henrissat B."/>
            <person name="Kuo A."/>
            <person name="Liang C."/>
            <person name="Lipzen A."/>
            <person name="Lutzoni F."/>
            <person name="Magnuson J."/>
            <person name="Mondo S."/>
            <person name="Nolan M."/>
            <person name="Ohm R."/>
            <person name="Pangilinan J."/>
            <person name="Park H.-J."/>
            <person name="Ramirez L."/>
            <person name="Alfaro M."/>
            <person name="Sun H."/>
            <person name="Tritt A."/>
            <person name="Yoshinaga Y."/>
            <person name="Zwiers L.-H."/>
            <person name="Turgeon B."/>
            <person name="Goodwin S."/>
            <person name="Spatafora J."/>
            <person name="Crous P."/>
            <person name="Grigoriev I."/>
        </authorList>
    </citation>
    <scope>NUCLEOTIDE SEQUENCE</scope>
    <source>
        <strain evidence="1">ATCC 200398</strain>
    </source>
</reference>
<gene>
    <name evidence="1" type="ORF">BDR25DRAFT_278584</name>
</gene>
<dbReference type="Proteomes" id="UP000799755">
    <property type="component" value="Unassembled WGS sequence"/>
</dbReference>
<sequence>MFPVTTTKKNIPTTPQPPTNKTMRAVIWEGNPFQVSVQSVPKPTVQAPDDAIIRVTTAAICGSDLHTYRGILGSTNPPWPLGHEAIGFVTEIGSAVQFVKVGDRVIVPDSPDDGHLNVDPSIASVISFGFGSEFGNLGGCQAEYVRVPFADQTLIPIPHSPARELDYLLISDIWATAWGCLDFANMQPGDTVAVFGAGPVGLLCAYSALLRGATKVYSIDYVQSRLDKAASIGAIPINFTHSNAAQQILELEPNGVDKSCDCCGYECVNENLEPQENAILRDAISVTAVGGRIGIVGLYTAQTKAPGRPNAGRIAPTIDFPATEFFFKGLTMQAGVVDPKPIAPKLVELIKSGRGRPGFVVSKDIGIEAAPEWYRKFEQKLETKVVIRFPKTRDEKL</sequence>
<evidence type="ECO:0000313" key="2">
    <source>
        <dbReference type="Proteomes" id="UP000799755"/>
    </source>
</evidence>
<proteinExistence type="predicted"/>
<organism evidence="1 2">
    <name type="scientific">Lindgomyces ingoldianus</name>
    <dbReference type="NCBI Taxonomy" id="673940"/>
    <lineage>
        <taxon>Eukaryota</taxon>
        <taxon>Fungi</taxon>
        <taxon>Dikarya</taxon>
        <taxon>Ascomycota</taxon>
        <taxon>Pezizomycotina</taxon>
        <taxon>Dothideomycetes</taxon>
        <taxon>Pleosporomycetidae</taxon>
        <taxon>Pleosporales</taxon>
        <taxon>Lindgomycetaceae</taxon>
        <taxon>Lindgomyces</taxon>
    </lineage>
</organism>
<accession>A0ACB6R963</accession>
<evidence type="ECO:0000313" key="1">
    <source>
        <dbReference type="EMBL" id="KAF2475863.1"/>
    </source>
</evidence>
<name>A0ACB6R963_9PLEO</name>
<keyword evidence="2" id="KW-1185">Reference proteome</keyword>
<protein>
    <submittedName>
        <fullName evidence="1">Alcohol dehydrogenase GroES-like domain-containing protein</fullName>
    </submittedName>
</protein>
<dbReference type="EMBL" id="MU003495">
    <property type="protein sequence ID" value="KAF2475863.1"/>
    <property type="molecule type" value="Genomic_DNA"/>
</dbReference>
<comment type="caution">
    <text evidence="1">The sequence shown here is derived from an EMBL/GenBank/DDBJ whole genome shotgun (WGS) entry which is preliminary data.</text>
</comment>